<dbReference type="Proteomes" id="UP000278715">
    <property type="component" value="Chromosome"/>
</dbReference>
<evidence type="ECO:0000313" key="6">
    <source>
        <dbReference type="EMBL" id="AZF74020.1"/>
    </source>
</evidence>
<dbReference type="OMA" id="ICERGEP"/>
<dbReference type="KEGG" id="ssoa:SULA_2101"/>
<dbReference type="EMBL" id="CP033237">
    <property type="protein sequence ID" value="AZF74020.1"/>
    <property type="molecule type" value="Genomic_DNA"/>
</dbReference>
<evidence type="ECO:0000313" key="2">
    <source>
        <dbReference type="EMBL" id="AKA76993.1"/>
    </source>
</evidence>
<reference evidence="12" key="3">
    <citation type="submission" date="2016-04" db="EMBL/GenBank/DDBJ databases">
        <authorList>
            <person name="Evans L.H."/>
            <person name="Alamgir A."/>
            <person name="Owens N."/>
            <person name="Weber N.D."/>
            <person name="Virtaneva K."/>
            <person name="Barbian K."/>
            <person name="Babar A."/>
            <person name="Rosenke K."/>
        </authorList>
    </citation>
    <scope>NUCLEOTIDE SEQUENCE</scope>
    <source>
        <strain evidence="12">P1</strain>
    </source>
</reference>
<dbReference type="Proteomes" id="UP000275843">
    <property type="component" value="Chromosome"/>
</dbReference>
<reference evidence="17 18" key="4">
    <citation type="journal article" date="2018" name="Proc. Natl. Acad. Sci. U.S.A.">
        <title>Nonmutational mechanism of inheritance in the Archaeon Sulfolobus solfataricus.</title>
        <authorList>
            <person name="Payne S."/>
            <person name="McCarthy S."/>
            <person name="Johnson T."/>
            <person name="North E."/>
            <person name="Blum P."/>
        </authorList>
    </citation>
    <scope>NUCLEOTIDE SEQUENCE [LARGE SCALE GENOMIC DNA]</scope>
    <source>
        <strain evidence="5 17">SARC-H</strain>
        <strain evidence="6 21">SARC-I</strain>
        <strain evidence="8 22">SARC-N</strain>
        <strain evidence="9 23">SARC-O</strain>
        <strain evidence="10 18">SUL120</strain>
        <strain evidence="4 19">SULG</strain>
        <strain evidence="7 20">SULM</strain>
    </source>
</reference>
<dbReference type="EMBL" id="CP011055">
    <property type="protein sequence ID" value="AKA74297.1"/>
    <property type="molecule type" value="Genomic_DNA"/>
</dbReference>
<dbReference type="EMBL" id="CP033241">
    <property type="protein sequence ID" value="AZF84428.1"/>
    <property type="molecule type" value="Genomic_DNA"/>
</dbReference>
<dbReference type="EMBL" id="CP033238">
    <property type="protein sequence ID" value="AZF76643.1"/>
    <property type="molecule type" value="Genomic_DNA"/>
</dbReference>
<protein>
    <recommendedName>
        <fullName evidence="25">Polymerase nucleotidyl transferase domain-containing protein</fullName>
    </recommendedName>
</protein>
<name>A0A0E3MCH9_SACSO</name>
<evidence type="ECO:0008006" key="25">
    <source>
        <dbReference type="Google" id="ProtNLM"/>
    </source>
</evidence>
<evidence type="ECO:0000313" key="11">
    <source>
        <dbReference type="EMBL" id="QPG48659.1"/>
    </source>
</evidence>
<dbReference type="EMBL" id="LT549890">
    <property type="protein sequence ID" value="SAI84682.1"/>
    <property type="molecule type" value="Genomic_DNA"/>
</dbReference>
<dbReference type="EMBL" id="CP033235">
    <property type="protein sequence ID" value="AZF68780.1"/>
    <property type="molecule type" value="Genomic_DNA"/>
</dbReference>
<evidence type="ECO:0000313" key="7">
    <source>
        <dbReference type="EMBL" id="AZF76643.1"/>
    </source>
</evidence>
<dbReference type="GeneID" id="44130030"/>
<dbReference type="OrthoDB" id="38888at2157"/>
<dbReference type="EMBL" id="CP011057">
    <property type="protein sequence ID" value="AKA79685.1"/>
    <property type="molecule type" value="Genomic_DNA"/>
</dbReference>
<dbReference type="RefSeq" id="WP_009989729.1">
    <property type="nucleotide sequence ID" value="NZ_CP011055.2"/>
</dbReference>
<dbReference type="Proteomes" id="UP000076770">
    <property type="component" value="Chromosome i"/>
</dbReference>
<dbReference type="AlphaFoldDB" id="A0A0E3MCH9"/>
<evidence type="ECO:0000313" key="13">
    <source>
        <dbReference type="Proteomes" id="UP000033057"/>
    </source>
</evidence>
<dbReference type="Proteomes" id="UP000267993">
    <property type="component" value="Chromosome"/>
</dbReference>
<reference evidence="11 24" key="6">
    <citation type="journal article" date="2020" name="Nat. Commun.">
        <title>The structures of two archaeal type IV pili illuminate evolutionary relationships.</title>
        <authorList>
            <person name="Wang F."/>
            <person name="Baquero D.P."/>
            <person name="Su Z."/>
            <person name="Beltran L.C."/>
            <person name="Prangishvili D."/>
            <person name="Krupovic M."/>
            <person name="Egelman E.H."/>
        </authorList>
    </citation>
    <scope>NUCLEOTIDE SEQUENCE [LARGE SCALE GENOMIC DNA]</scope>
    <source>
        <strain evidence="11 24">POZ149</strain>
    </source>
</reference>
<dbReference type="Proteomes" id="UP000033106">
    <property type="component" value="Chromosome"/>
</dbReference>
<dbReference type="Proteomes" id="UP000033057">
    <property type="component" value="Chromosome"/>
</dbReference>
<dbReference type="GeneID" id="1454134"/>
<evidence type="ECO:0000313" key="1">
    <source>
        <dbReference type="EMBL" id="AKA74297.1"/>
    </source>
</evidence>
<evidence type="ECO:0000313" key="20">
    <source>
        <dbReference type="Proteomes" id="UP000273443"/>
    </source>
</evidence>
<evidence type="ECO:0000313" key="12">
    <source>
        <dbReference type="EMBL" id="SAI84682.1"/>
    </source>
</evidence>
<evidence type="ECO:0000313" key="15">
    <source>
        <dbReference type="Proteomes" id="UP000033106"/>
    </source>
</evidence>
<proteinExistence type="predicted"/>
<dbReference type="PATRIC" id="fig|2287.6.peg.2155"/>
<dbReference type="EMBL" id="CP033236">
    <property type="protein sequence ID" value="AZF71400.1"/>
    <property type="molecule type" value="Genomic_DNA"/>
</dbReference>
<evidence type="ECO:0000313" key="5">
    <source>
        <dbReference type="EMBL" id="AZF71400.1"/>
    </source>
</evidence>
<gene>
    <name evidence="11" type="ORF">HFC64_00455</name>
    <name evidence="12" type="ORF">SSOP1_1128</name>
    <name evidence="3" type="ORF">SULA_2101</name>
    <name evidence="1" type="ORF">SULB_2102</name>
    <name evidence="2" type="ORF">SULC_2100</name>
    <name evidence="4" type="ORF">SULG_10600</name>
    <name evidence="5" type="ORF">SULH_10600</name>
    <name evidence="6" type="ORF">SULI_10600</name>
    <name evidence="7" type="ORF">SULM_10590</name>
    <name evidence="8" type="ORF">SULN_10590</name>
    <name evidence="9" type="ORF">SULO_10600</name>
    <name evidence="10" type="ORF">SULZ_10540</name>
</gene>
<organism evidence="1 14">
    <name type="scientific">Saccharolobus solfataricus</name>
    <name type="common">Sulfolobus solfataricus</name>
    <dbReference type="NCBI Taxonomy" id="2287"/>
    <lineage>
        <taxon>Archaea</taxon>
        <taxon>Thermoproteota</taxon>
        <taxon>Thermoprotei</taxon>
        <taxon>Sulfolobales</taxon>
        <taxon>Sulfolobaceae</taxon>
        <taxon>Saccharolobus</taxon>
    </lineage>
</organism>
<evidence type="ECO:0000313" key="18">
    <source>
        <dbReference type="Proteomes" id="UP000269431"/>
    </source>
</evidence>
<evidence type="ECO:0000313" key="9">
    <source>
        <dbReference type="EMBL" id="AZF81855.1"/>
    </source>
</evidence>
<evidence type="ECO:0000313" key="8">
    <source>
        <dbReference type="EMBL" id="AZF79251.1"/>
    </source>
</evidence>
<reference evidence="1" key="5">
    <citation type="submission" date="2018-10" db="EMBL/GenBank/DDBJ databases">
        <authorList>
            <person name="McCarthy S."/>
            <person name="Gradnigo J."/>
            <person name="Johnson T."/>
            <person name="Payne S."/>
            <person name="Lipzen A."/>
            <person name="Schackwitz W."/>
            <person name="Martin J."/>
            <person name="Moriyama E."/>
            <person name="Blum P."/>
        </authorList>
    </citation>
    <scope>NUCLEOTIDE SEQUENCE</scope>
    <source>
        <strain evidence="1">SARC-B</strain>
        <strain evidence="2">SARC-C</strain>
        <strain evidence="3">SULA</strain>
    </source>
</reference>
<dbReference type="EMBL" id="CP033240">
    <property type="protein sequence ID" value="AZF81855.1"/>
    <property type="molecule type" value="Genomic_DNA"/>
</dbReference>
<dbReference type="EMBL" id="CP033239">
    <property type="protein sequence ID" value="AZF79251.1"/>
    <property type="molecule type" value="Genomic_DNA"/>
</dbReference>
<dbReference type="Proteomes" id="UP000269431">
    <property type="component" value="Chromosome"/>
</dbReference>
<evidence type="ECO:0000313" key="24">
    <source>
        <dbReference type="Proteomes" id="UP000594632"/>
    </source>
</evidence>
<reference evidence="16" key="2">
    <citation type="submission" date="2016-04" db="EMBL/GenBank/DDBJ databases">
        <authorList>
            <person name="Shah S.A."/>
            <person name="Garrett R.A."/>
        </authorList>
    </citation>
    <scope>NUCLEOTIDE SEQUENCE [LARGE SCALE GENOMIC DNA]</scope>
    <source>
        <strain evidence="16">ATCC 35091 / DSM 1616 / JCM 8930 / NBRC 15331 / P1</strain>
    </source>
</reference>
<dbReference type="KEGG" id="ssol:SULB_2102"/>
<dbReference type="Proteomes" id="UP000273443">
    <property type="component" value="Chromosome"/>
</dbReference>
<reference evidence="13 14" key="1">
    <citation type="journal article" date="2015" name="Genome Announc.">
        <title>Complete Genome Sequence of Sulfolobus solfataricus Strain 98/2 and Evolved Derivatives.</title>
        <authorList>
            <person name="McCarthy S."/>
            <person name="Gradnigo J."/>
            <person name="Johnson T."/>
            <person name="Payne S."/>
            <person name="Lipzen A."/>
            <person name="Martin J."/>
            <person name="Schackwitz W."/>
            <person name="Moriyama E."/>
            <person name="Blum P."/>
        </authorList>
    </citation>
    <scope>NUCLEOTIDE SEQUENCE [LARGE SCALE GENOMIC DNA]</scope>
    <source>
        <strain evidence="13">98/2 SULC</strain>
        <strain evidence="1">SARC-B</strain>
        <strain evidence="2">SARC-C</strain>
        <strain evidence="3 15">SULA</strain>
        <strain evidence="14">SULB</strain>
    </source>
</reference>
<sequence length="242" mass="27847">MSEILEICKKVKLLAYFGSYTRQEDFVEGISDINVFLISEDKYLILELASLGYSPIELSEKSFIDLCEKGDPICYYLLYDSNVVCGQFPKSVKFNLNDFTCERIRRSIFPLLSLSVSSFLRQDEISAVSNSFRALRSIIQWRSCTDLKTIPLRNDDLRDRCRELNLSICNEFSDIVLIRRRKAPLSLWSLDKIVEAICSELKISCTKPSKILQVVKNPIQVTYKEDGRVTVKDSLNRETKIA</sequence>
<dbReference type="Proteomes" id="UP000282269">
    <property type="component" value="Chromosome"/>
</dbReference>
<evidence type="ECO:0000313" key="23">
    <source>
        <dbReference type="Proteomes" id="UP000282269"/>
    </source>
</evidence>
<accession>A0A0E3MCH9</accession>
<evidence type="ECO:0000313" key="4">
    <source>
        <dbReference type="EMBL" id="AZF68780.1"/>
    </source>
</evidence>
<dbReference type="KEGG" id="ssof:SULC_2100"/>
<evidence type="ECO:0000313" key="21">
    <source>
        <dbReference type="Proteomes" id="UP000275843"/>
    </source>
</evidence>
<dbReference type="EMBL" id="CP050869">
    <property type="protein sequence ID" value="QPG48659.1"/>
    <property type="molecule type" value="Genomic_DNA"/>
</dbReference>
<evidence type="ECO:0000313" key="16">
    <source>
        <dbReference type="Proteomes" id="UP000076770"/>
    </source>
</evidence>
<evidence type="ECO:0000313" key="22">
    <source>
        <dbReference type="Proteomes" id="UP000278715"/>
    </source>
</evidence>
<dbReference type="EMBL" id="CP011056">
    <property type="protein sequence ID" value="AKA76993.1"/>
    <property type="molecule type" value="Genomic_DNA"/>
</dbReference>
<evidence type="ECO:0000313" key="10">
    <source>
        <dbReference type="EMBL" id="AZF84428.1"/>
    </source>
</evidence>
<evidence type="ECO:0000313" key="17">
    <source>
        <dbReference type="Proteomes" id="UP000267993"/>
    </source>
</evidence>
<evidence type="ECO:0000313" key="19">
    <source>
        <dbReference type="Proteomes" id="UP000273194"/>
    </source>
</evidence>
<evidence type="ECO:0000313" key="3">
    <source>
        <dbReference type="EMBL" id="AKA79685.1"/>
    </source>
</evidence>
<evidence type="ECO:0000313" key="14">
    <source>
        <dbReference type="Proteomes" id="UP000033085"/>
    </source>
</evidence>
<dbReference type="Proteomes" id="UP000594632">
    <property type="component" value="Chromosome"/>
</dbReference>
<dbReference type="Proteomes" id="UP000273194">
    <property type="component" value="Chromosome"/>
</dbReference>
<dbReference type="Proteomes" id="UP000033085">
    <property type="component" value="Chromosome"/>
</dbReference>